<evidence type="ECO:0000259" key="2">
    <source>
        <dbReference type="Pfam" id="PF05239"/>
    </source>
</evidence>
<accession>A0A4S3ZY94</accession>
<organism evidence="3 4">
    <name type="scientific">Allorhizobium terrae</name>
    <dbReference type="NCBI Taxonomy" id="1848972"/>
    <lineage>
        <taxon>Bacteria</taxon>
        <taxon>Pseudomonadati</taxon>
        <taxon>Pseudomonadota</taxon>
        <taxon>Alphaproteobacteria</taxon>
        <taxon>Hyphomicrobiales</taxon>
        <taxon>Rhizobiaceae</taxon>
        <taxon>Rhizobium/Agrobacterium group</taxon>
        <taxon>Allorhizobium</taxon>
    </lineage>
</organism>
<evidence type="ECO:0000313" key="4">
    <source>
        <dbReference type="Proteomes" id="UP000310754"/>
    </source>
</evidence>
<keyword evidence="1" id="KW-0732">Signal</keyword>
<sequence>MKKTLSIVATTILLGSTAVAPMAFAQDAKPAKPAATDTMKNETTTTTKAPMATDSMATQEVYLTQQGADQLAATNYIGQDVYTTGEKSIGKINDLIMQKDGKVVAAVIGVGGFLGMGEKNVAVPISKITVTHDVKDPATLHLTTMETAESLKTAPAFKTLSEQKS</sequence>
<feature type="domain" description="PRC-barrel" evidence="2">
    <location>
        <begin position="69"/>
        <end position="129"/>
    </location>
</feature>
<reference evidence="3 4" key="1">
    <citation type="submission" date="2019-04" db="EMBL/GenBank/DDBJ databases">
        <title>Rhizobium terrae sp. nov., isolated from a paddy soil.</title>
        <authorList>
            <person name="Lin S.-Y."/>
            <person name="Hameed A."/>
            <person name="Huang H.-I."/>
            <person name="Young C.-C."/>
        </authorList>
    </citation>
    <scope>NUCLEOTIDE SEQUENCE [LARGE SCALE GENOMIC DNA]</scope>
    <source>
        <strain evidence="3 4">CC-HIH110</strain>
    </source>
</reference>
<dbReference type="Gene3D" id="2.30.30.240">
    <property type="entry name" value="PRC-barrel domain"/>
    <property type="match status" value="1"/>
</dbReference>
<keyword evidence="4" id="KW-1185">Reference proteome</keyword>
<dbReference type="EMBL" id="SSOA01000003">
    <property type="protein sequence ID" value="THF50911.1"/>
    <property type="molecule type" value="Genomic_DNA"/>
</dbReference>
<comment type="caution">
    <text evidence="3">The sequence shown here is derived from an EMBL/GenBank/DDBJ whole genome shotgun (WGS) entry which is preliminary data.</text>
</comment>
<proteinExistence type="predicted"/>
<dbReference type="SUPFAM" id="SSF50346">
    <property type="entry name" value="PRC-barrel domain"/>
    <property type="match status" value="1"/>
</dbReference>
<dbReference type="PANTHER" id="PTHR36505:SF1">
    <property type="entry name" value="BLR1072 PROTEIN"/>
    <property type="match status" value="1"/>
</dbReference>
<protein>
    <submittedName>
        <fullName evidence="3">PRC-barrel domain containing protein</fullName>
    </submittedName>
</protein>
<dbReference type="InterPro" id="IPR011033">
    <property type="entry name" value="PRC_barrel-like_sf"/>
</dbReference>
<dbReference type="PANTHER" id="PTHR36505">
    <property type="entry name" value="BLR1072 PROTEIN"/>
    <property type="match status" value="1"/>
</dbReference>
<dbReference type="Pfam" id="PF05239">
    <property type="entry name" value="PRC"/>
    <property type="match status" value="1"/>
</dbReference>
<evidence type="ECO:0000313" key="3">
    <source>
        <dbReference type="EMBL" id="THF50911.1"/>
    </source>
</evidence>
<gene>
    <name evidence="3" type="ORF">E6C51_08740</name>
</gene>
<feature type="signal peptide" evidence="1">
    <location>
        <begin position="1"/>
        <end position="25"/>
    </location>
</feature>
<dbReference type="RefSeq" id="WP_146931597.1">
    <property type="nucleotide sequence ID" value="NZ_SSOA01000003.1"/>
</dbReference>
<dbReference type="AlphaFoldDB" id="A0A4S3ZY94"/>
<evidence type="ECO:0000256" key="1">
    <source>
        <dbReference type="SAM" id="SignalP"/>
    </source>
</evidence>
<name>A0A4S3ZY94_9HYPH</name>
<dbReference type="Proteomes" id="UP000310754">
    <property type="component" value="Unassembled WGS sequence"/>
</dbReference>
<dbReference type="InterPro" id="IPR027275">
    <property type="entry name" value="PRC-brl_dom"/>
</dbReference>
<feature type="chain" id="PRO_5020971075" evidence="1">
    <location>
        <begin position="26"/>
        <end position="165"/>
    </location>
</feature>